<dbReference type="InterPro" id="IPR050300">
    <property type="entry name" value="GDXG_lipolytic_enzyme"/>
</dbReference>
<dbReference type="InterPro" id="IPR029058">
    <property type="entry name" value="AB_hydrolase_fold"/>
</dbReference>
<dbReference type="Gene3D" id="3.40.50.1820">
    <property type="entry name" value="alpha/beta hydrolase"/>
    <property type="match status" value="1"/>
</dbReference>
<evidence type="ECO:0000256" key="2">
    <source>
        <dbReference type="ARBA" id="ARBA00022801"/>
    </source>
</evidence>
<organism evidence="5 6">
    <name type="scientific">Klebsiella oxytoca</name>
    <dbReference type="NCBI Taxonomy" id="571"/>
    <lineage>
        <taxon>Bacteria</taxon>
        <taxon>Pseudomonadati</taxon>
        <taxon>Pseudomonadota</taxon>
        <taxon>Gammaproteobacteria</taxon>
        <taxon>Enterobacterales</taxon>
        <taxon>Enterobacteriaceae</taxon>
        <taxon>Klebsiella/Raoultella group</taxon>
        <taxon>Klebsiella</taxon>
    </lineage>
</organism>
<feature type="chain" id="PRO_5025473015" evidence="3">
    <location>
        <begin position="26"/>
        <end position="351"/>
    </location>
</feature>
<evidence type="ECO:0000259" key="4">
    <source>
        <dbReference type="Pfam" id="PF07859"/>
    </source>
</evidence>
<dbReference type="PANTHER" id="PTHR48081:SF8">
    <property type="entry name" value="ALPHA_BETA HYDROLASE FOLD-3 DOMAIN-CONTAINING PROTEIN-RELATED"/>
    <property type="match status" value="1"/>
</dbReference>
<feature type="signal peptide" evidence="3">
    <location>
        <begin position="1"/>
        <end position="25"/>
    </location>
</feature>
<dbReference type="RefSeq" id="WP_154678715.1">
    <property type="nucleotide sequence ID" value="NZ_CP046115.1"/>
</dbReference>
<protein>
    <submittedName>
        <fullName evidence="5">Alpha/beta hydrolase fold domain-containing protein</fullName>
    </submittedName>
</protein>
<dbReference type="Proteomes" id="UP000427108">
    <property type="component" value="Chromosome"/>
</dbReference>
<dbReference type="AlphaFoldDB" id="A0A6B8MN37"/>
<dbReference type="Pfam" id="PF07859">
    <property type="entry name" value="Abhydrolase_3"/>
    <property type="match status" value="1"/>
</dbReference>
<dbReference type="PANTHER" id="PTHR48081">
    <property type="entry name" value="AB HYDROLASE SUPERFAMILY PROTEIN C4A8.06C"/>
    <property type="match status" value="1"/>
</dbReference>
<keyword evidence="2 5" id="KW-0378">Hydrolase</keyword>
<dbReference type="EMBL" id="CP046115">
    <property type="protein sequence ID" value="QGN36159.1"/>
    <property type="molecule type" value="Genomic_DNA"/>
</dbReference>
<sequence length="351" mass="38317">MNKVKQLLITAGLMAVSSMALSATAGDESPTSQHPWLDKDVKTFMDEVASATKTPLYELSYKDARKVLADAQAKPVQKPDVDTQDITLALGESLGDVKVRITRPKGAEGELPVLFYVHGGGWVLGDENTHDRLLREFTAGAKIAVASIVYTPSPEAQYPKPLHQIYAAIQDLIKDADKYKFSKEKYAIAGDSVGGNMATAIAIMSKDKNEPKLGLQVLLYPVTNAKFDDGSYTSFAEGPWLTKKAMEWFWDAYAPDKAKRSEKLASPLQASLEELSGLPETFIITDQNDVLRDEGEAYAQKLIDAGVKVTAVRYNGTTHDFMMLNGLTDTAPTRAAVAQTIDVLKAFYGTK</sequence>
<feature type="domain" description="Alpha/beta hydrolase fold-3" evidence="4">
    <location>
        <begin position="114"/>
        <end position="322"/>
    </location>
</feature>
<reference evidence="5 6" key="1">
    <citation type="submission" date="2019-11" db="EMBL/GenBank/DDBJ databases">
        <title>Isolation and Application of One Kind of P-Hydroxybenzoic Acid Degrading Bacterium in Mitigating Cropping Obstacle of Cucumber.</title>
        <authorList>
            <person name="Wu F."/>
            <person name="An Y."/>
        </authorList>
    </citation>
    <scope>NUCLEOTIDE SEQUENCE [LARGE SCALE GENOMIC DNA]</scope>
    <source>
        <strain evidence="5 6">P620</strain>
    </source>
</reference>
<evidence type="ECO:0000313" key="5">
    <source>
        <dbReference type="EMBL" id="QGN36159.1"/>
    </source>
</evidence>
<name>A0A6B8MN37_KLEOX</name>
<evidence type="ECO:0000313" key="6">
    <source>
        <dbReference type="Proteomes" id="UP000427108"/>
    </source>
</evidence>
<comment type="similarity">
    <text evidence="1">Belongs to the 'GDXG' lipolytic enzyme family.</text>
</comment>
<gene>
    <name evidence="5" type="ORF">GJ746_02050</name>
</gene>
<proteinExistence type="inferred from homology"/>
<dbReference type="OrthoDB" id="9806180at2"/>
<accession>A0A6B8MN37</accession>
<dbReference type="PROSITE" id="PS01173">
    <property type="entry name" value="LIPASE_GDXG_HIS"/>
    <property type="match status" value="1"/>
</dbReference>
<keyword evidence="3" id="KW-0732">Signal</keyword>
<dbReference type="InterPro" id="IPR013094">
    <property type="entry name" value="AB_hydrolase_3"/>
</dbReference>
<dbReference type="SUPFAM" id="SSF53474">
    <property type="entry name" value="alpha/beta-Hydrolases"/>
    <property type="match status" value="1"/>
</dbReference>
<evidence type="ECO:0000256" key="3">
    <source>
        <dbReference type="SAM" id="SignalP"/>
    </source>
</evidence>
<evidence type="ECO:0000256" key="1">
    <source>
        <dbReference type="ARBA" id="ARBA00010515"/>
    </source>
</evidence>
<dbReference type="InterPro" id="IPR002168">
    <property type="entry name" value="Lipase_GDXG_HIS_AS"/>
</dbReference>
<dbReference type="GO" id="GO:0016787">
    <property type="term" value="F:hydrolase activity"/>
    <property type="evidence" value="ECO:0007669"/>
    <property type="project" value="UniProtKB-KW"/>
</dbReference>